<dbReference type="EMBL" id="LAZR01013704">
    <property type="protein sequence ID" value="KKM20741.1"/>
    <property type="molecule type" value="Genomic_DNA"/>
</dbReference>
<dbReference type="AlphaFoldDB" id="A0A0F9HZ57"/>
<organism evidence="1">
    <name type="scientific">marine sediment metagenome</name>
    <dbReference type="NCBI Taxonomy" id="412755"/>
    <lineage>
        <taxon>unclassified sequences</taxon>
        <taxon>metagenomes</taxon>
        <taxon>ecological metagenomes</taxon>
    </lineage>
</organism>
<proteinExistence type="predicted"/>
<protein>
    <submittedName>
        <fullName evidence="1">Uncharacterized protein</fullName>
    </submittedName>
</protein>
<name>A0A0F9HZ57_9ZZZZ</name>
<sequence>MTGHTPGPWDWDQGDDGTDYSHPYCTVTSEDGDLIIAEVNDRFDREIGAANAHLIAAAPKLLAALNALVSPQHAHSQDCTCPWCGARAAIAAAQPAEVQHE</sequence>
<comment type="caution">
    <text evidence="1">The sequence shown here is derived from an EMBL/GenBank/DDBJ whole genome shotgun (WGS) entry which is preliminary data.</text>
</comment>
<evidence type="ECO:0000313" key="1">
    <source>
        <dbReference type="EMBL" id="KKM20741.1"/>
    </source>
</evidence>
<gene>
    <name evidence="1" type="ORF">LCGC14_1642450</name>
</gene>
<reference evidence="1" key="1">
    <citation type="journal article" date="2015" name="Nature">
        <title>Complex archaea that bridge the gap between prokaryotes and eukaryotes.</title>
        <authorList>
            <person name="Spang A."/>
            <person name="Saw J.H."/>
            <person name="Jorgensen S.L."/>
            <person name="Zaremba-Niedzwiedzka K."/>
            <person name="Martijn J."/>
            <person name="Lind A.E."/>
            <person name="van Eijk R."/>
            <person name="Schleper C."/>
            <person name="Guy L."/>
            <person name="Ettema T.J."/>
        </authorList>
    </citation>
    <scope>NUCLEOTIDE SEQUENCE</scope>
</reference>
<accession>A0A0F9HZ57</accession>